<keyword evidence="2" id="KW-0378">Hydrolase</keyword>
<gene>
    <name evidence="9" type="ORF">TTHERM_00933250</name>
</gene>
<dbReference type="OMA" id="HENNDQQ"/>
<dbReference type="InParanoid" id="I7MLB9"/>
<evidence type="ECO:0000256" key="5">
    <source>
        <dbReference type="PROSITE-ProRule" id="PRU00175"/>
    </source>
</evidence>
<feature type="domain" description="Helicase C-terminal" evidence="8">
    <location>
        <begin position="843"/>
        <end position="987"/>
    </location>
</feature>
<dbReference type="CDD" id="cd16449">
    <property type="entry name" value="RING-HC"/>
    <property type="match status" value="1"/>
</dbReference>
<dbReference type="GO" id="GO:0008270">
    <property type="term" value="F:zinc ion binding"/>
    <property type="evidence" value="ECO:0007669"/>
    <property type="project" value="UniProtKB-KW"/>
</dbReference>
<keyword evidence="5" id="KW-0479">Metal-binding</keyword>
<organism evidence="9 10">
    <name type="scientific">Tetrahymena thermophila (strain SB210)</name>
    <dbReference type="NCBI Taxonomy" id="312017"/>
    <lineage>
        <taxon>Eukaryota</taxon>
        <taxon>Sar</taxon>
        <taxon>Alveolata</taxon>
        <taxon>Ciliophora</taxon>
        <taxon>Intramacronucleata</taxon>
        <taxon>Oligohymenophorea</taxon>
        <taxon>Hymenostomatida</taxon>
        <taxon>Tetrahymenina</taxon>
        <taxon>Tetrahymenidae</taxon>
        <taxon>Tetrahymena</taxon>
    </lineage>
</organism>
<dbReference type="SMART" id="SM00487">
    <property type="entry name" value="DEXDc"/>
    <property type="match status" value="1"/>
</dbReference>
<feature type="domain" description="RING-type" evidence="7">
    <location>
        <begin position="780"/>
        <end position="822"/>
    </location>
</feature>
<dbReference type="EMBL" id="GG662564">
    <property type="protein sequence ID" value="EAS01636.1"/>
    <property type="molecule type" value="Genomic_DNA"/>
</dbReference>
<dbReference type="GO" id="GO:0004386">
    <property type="term" value="F:helicase activity"/>
    <property type="evidence" value="ECO:0007669"/>
    <property type="project" value="UniProtKB-KW"/>
</dbReference>
<dbReference type="HOGENOM" id="CLU_302400_0_0_1"/>
<dbReference type="GeneID" id="7839806"/>
<keyword evidence="10" id="KW-1185">Reference proteome</keyword>
<dbReference type="Gene3D" id="3.40.50.300">
    <property type="entry name" value="P-loop containing nucleotide triphosphate hydrolases"/>
    <property type="match status" value="2"/>
</dbReference>
<keyword evidence="6" id="KW-0175">Coiled coil</keyword>
<evidence type="ECO:0000259" key="7">
    <source>
        <dbReference type="PROSITE" id="PS50089"/>
    </source>
</evidence>
<keyword evidence="5" id="KW-0862">Zinc</keyword>
<dbReference type="Proteomes" id="UP000009168">
    <property type="component" value="Unassembled WGS sequence"/>
</dbReference>
<dbReference type="Gene3D" id="3.30.40.10">
    <property type="entry name" value="Zinc/RING finger domain, C3HC4 (zinc finger)"/>
    <property type="match status" value="1"/>
</dbReference>
<dbReference type="STRING" id="312017.I7MLB9"/>
<dbReference type="PANTHER" id="PTHR45626:SF22">
    <property type="entry name" value="DNA REPAIR PROTEIN RAD5"/>
    <property type="match status" value="1"/>
</dbReference>
<name>I7MLB9_TETTS</name>
<dbReference type="PROSITE" id="PS50089">
    <property type="entry name" value="ZF_RING_2"/>
    <property type="match status" value="1"/>
</dbReference>
<proteinExistence type="predicted"/>
<dbReference type="InterPro" id="IPR013083">
    <property type="entry name" value="Znf_RING/FYVE/PHD"/>
</dbReference>
<evidence type="ECO:0000259" key="8">
    <source>
        <dbReference type="PROSITE" id="PS51194"/>
    </source>
</evidence>
<evidence type="ECO:0000256" key="2">
    <source>
        <dbReference type="ARBA" id="ARBA00022801"/>
    </source>
</evidence>
<dbReference type="InterPro" id="IPR001650">
    <property type="entry name" value="Helicase_C-like"/>
</dbReference>
<dbReference type="eggNOG" id="KOG1002">
    <property type="taxonomic scope" value="Eukaryota"/>
</dbReference>
<dbReference type="Pfam" id="PF00176">
    <property type="entry name" value="SNF2-rel_dom"/>
    <property type="match status" value="1"/>
</dbReference>
<dbReference type="Pfam" id="PF00271">
    <property type="entry name" value="Helicase_C"/>
    <property type="match status" value="1"/>
</dbReference>
<dbReference type="SMART" id="SM00184">
    <property type="entry name" value="RING"/>
    <property type="match status" value="1"/>
</dbReference>
<dbReference type="RefSeq" id="XP_001021881.1">
    <property type="nucleotide sequence ID" value="XM_001021881.1"/>
</dbReference>
<sequence>MGCFFSHQKQYHEEQQRRIQNAQILSNVLQQQQIGFAQNQQQLQPNIAQQNKQINKDQQQLKQKQQKRLKNKGLNYIDYLIYNLNYAQNKYFAFNNIQSQLYQQFIEQEYEQLLIDNSRYKNDLNVKVGIEASNQIRNKYNLLADTKMNELEQNNNLQLFKNLFKNEKQNYASSIFFKISSVKVHSEDILILEEAGNSNPYSFIWEPLVNPKNERLSREVNITEDAKDILFNKQLFALSKGVGRFIIHKQRWGFLLDINCCSSFYEGEINSAWQQLLETFYFQDIIKRYAQYVSDTDDEDNRLQLREIPNSYDDTTVNPLLVTFYDNLFEHQKKEVGWMSSLEFNPFLTFNNDLQFIPLLDTGFFFHPSNPKKLLKKHQLKSKKYYMPGGILASEIGSGKTITVIALTTIGSQLNDPSFKKSWDLRNQISQDALMSMPAGDRFDIESKAEVYNKLNIAYDGVYLPSLIIVTKNILYQWQQEYQQFAPNLRVLVVEDWSNFQNLKIITVNGTLTQKSYNIYQDYDIILTHRAAIQVVQIENPNLKTLFNVHFNRVVYDEMHEISQTLISSKQNEERKEQDLDQIDVFFKKNIEHFFRAIQNIKRRFSWGVTGTPDNLNFSNDSFPMVFLLNLCEEYYTLNQYDQLQDSFIKNNMRSNPRSVPLPDLQKHIEQIYMKQIQNILVQGKMRSVCKDEIQAREILSFFSQQYEFLEDLDEKSFPQAIKMIREMQELQLRKINEQIKIESDAKNKNNLKIRAEMLLSEDNFYNDIIKIIQNQQFECNICYNQCFRDKLVVTNCLHNFCFDCFESLCKSLSVPDCPYCNQQISKQTVLIHPELSQKNQSKLEKFLDDFHKIPFEDKVIVFTQFHDLTKKISQKLQKIDIPHVVLLGEPSEINIRLNTFKKVPEVRILIMSIEQAASGINLIEANHVIFMHPIFGVSYEKSRSTYAQCIGRALRVGQSKPVHATLYCTKNSIEQTLSNQFTQKIK</sequence>
<evidence type="ECO:0000256" key="3">
    <source>
        <dbReference type="ARBA" id="ARBA00022806"/>
    </source>
</evidence>
<dbReference type="InterPro" id="IPR001841">
    <property type="entry name" value="Znf_RING"/>
</dbReference>
<evidence type="ECO:0000313" key="9">
    <source>
        <dbReference type="EMBL" id="EAS01636.1"/>
    </source>
</evidence>
<dbReference type="GO" id="GO:0005634">
    <property type="term" value="C:nucleus"/>
    <property type="evidence" value="ECO:0007669"/>
    <property type="project" value="TreeGrafter"/>
</dbReference>
<dbReference type="AlphaFoldDB" id="I7MLB9"/>
<evidence type="ECO:0000256" key="6">
    <source>
        <dbReference type="SAM" id="Coils"/>
    </source>
</evidence>
<dbReference type="SUPFAM" id="SSF57850">
    <property type="entry name" value="RING/U-box"/>
    <property type="match status" value="1"/>
</dbReference>
<dbReference type="CDD" id="cd18793">
    <property type="entry name" value="SF2_C_SNF"/>
    <property type="match status" value="1"/>
</dbReference>
<dbReference type="SUPFAM" id="SSF52540">
    <property type="entry name" value="P-loop containing nucleoside triphosphate hydrolases"/>
    <property type="match status" value="2"/>
</dbReference>
<dbReference type="PANTHER" id="PTHR45626">
    <property type="entry name" value="TRANSCRIPTION TERMINATION FACTOR 2-RELATED"/>
    <property type="match status" value="1"/>
</dbReference>
<dbReference type="PROSITE" id="PS51194">
    <property type="entry name" value="HELICASE_CTER"/>
    <property type="match status" value="1"/>
</dbReference>
<evidence type="ECO:0000313" key="10">
    <source>
        <dbReference type="Proteomes" id="UP000009168"/>
    </source>
</evidence>
<protein>
    <submittedName>
        <fullName evidence="9">Helicase carboxy-terminal domain protein</fullName>
    </submittedName>
</protein>
<keyword evidence="5" id="KW-0863">Zinc-finger</keyword>
<evidence type="ECO:0000256" key="1">
    <source>
        <dbReference type="ARBA" id="ARBA00022741"/>
    </source>
</evidence>
<feature type="coiled-coil region" evidence="6">
    <location>
        <begin position="12"/>
        <end position="67"/>
    </location>
</feature>
<dbReference type="GO" id="GO:0006281">
    <property type="term" value="P:DNA repair"/>
    <property type="evidence" value="ECO:0007669"/>
    <property type="project" value="TreeGrafter"/>
</dbReference>
<keyword evidence="4" id="KW-0067">ATP-binding</keyword>
<dbReference type="InterPro" id="IPR050628">
    <property type="entry name" value="SNF2_RAD54_helicase_TF"/>
</dbReference>
<dbReference type="GO" id="GO:0008094">
    <property type="term" value="F:ATP-dependent activity, acting on DNA"/>
    <property type="evidence" value="ECO:0007669"/>
    <property type="project" value="TreeGrafter"/>
</dbReference>
<dbReference type="InterPro" id="IPR014001">
    <property type="entry name" value="Helicase_ATP-bd"/>
</dbReference>
<keyword evidence="3 9" id="KW-0347">Helicase</keyword>
<dbReference type="GO" id="GO:0016787">
    <property type="term" value="F:hydrolase activity"/>
    <property type="evidence" value="ECO:0007669"/>
    <property type="project" value="UniProtKB-KW"/>
</dbReference>
<dbReference type="KEGG" id="tet:TTHERM_00933250"/>
<dbReference type="SMART" id="SM00490">
    <property type="entry name" value="HELICc"/>
    <property type="match status" value="1"/>
</dbReference>
<accession>I7MLB9</accession>
<evidence type="ECO:0000256" key="4">
    <source>
        <dbReference type="ARBA" id="ARBA00022840"/>
    </source>
</evidence>
<dbReference type="OrthoDB" id="423559at2759"/>
<keyword evidence="1" id="KW-0547">Nucleotide-binding</keyword>
<dbReference type="InterPro" id="IPR000330">
    <property type="entry name" value="SNF2_N"/>
</dbReference>
<reference evidence="10" key="1">
    <citation type="journal article" date="2006" name="PLoS Biol.">
        <title>Macronuclear genome sequence of the ciliate Tetrahymena thermophila, a model eukaryote.</title>
        <authorList>
            <person name="Eisen J.A."/>
            <person name="Coyne R.S."/>
            <person name="Wu M."/>
            <person name="Wu D."/>
            <person name="Thiagarajan M."/>
            <person name="Wortman J.R."/>
            <person name="Badger J.H."/>
            <person name="Ren Q."/>
            <person name="Amedeo P."/>
            <person name="Jones K.M."/>
            <person name="Tallon L.J."/>
            <person name="Delcher A.L."/>
            <person name="Salzberg S.L."/>
            <person name="Silva J.C."/>
            <person name="Haas B.J."/>
            <person name="Majoros W.H."/>
            <person name="Farzad M."/>
            <person name="Carlton J.M."/>
            <person name="Smith R.K. Jr."/>
            <person name="Garg J."/>
            <person name="Pearlman R.E."/>
            <person name="Karrer K.M."/>
            <person name="Sun L."/>
            <person name="Manning G."/>
            <person name="Elde N.C."/>
            <person name="Turkewitz A.P."/>
            <person name="Asai D.J."/>
            <person name="Wilkes D.E."/>
            <person name="Wang Y."/>
            <person name="Cai H."/>
            <person name="Collins K."/>
            <person name="Stewart B.A."/>
            <person name="Lee S.R."/>
            <person name="Wilamowska K."/>
            <person name="Weinberg Z."/>
            <person name="Ruzzo W.L."/>
            <person name="Wloga D."/>
            <person name="Gaertig J."/>
            <person name="Frankel J."/>
            <person name="Tsao C.-C."/>
            <person name="Gorovsky M.A."/>
            <person name="Keeling P.J."/>
            <person name="Waller R.F."/>
            <person name="Patron N.J."/>
            <person name="Cherry J.M."/>
            <person name="Stover N.A."/>
            <person name="Krieger C.J."/>
            <person name="del Toro C."/>
            <person name="Ryder H.F."/>
            <person name="Williamson S.C."/>
            <person name="Barbeau R.A."/>
            <person name="Hamilton E.P."/>
            <person name="Orias E."/>
        </authorList>
    </citation>
    <scope>NUCLEOTIDE SEQUENCE [LARGE SCALE GENOMIC DNA]</scope>
    <source>
        <strain evidence="10">SB210</strain>
    </source>
</reference>
<dbReference type="InterPro" id="IPR049730">
    <property type="entry name" value="SNF2/RAD54-like_C"/>
</dbReference>
<dbReference type="InterPro" id="IPR027417">
    <property type="entry name" value="P-loop_NTPase"/>
</dbReference>
<dbReference type="GO" id="GO:0005524">
    <property type="term" value="F:ATP binding"/>
    <property type="evidence" value="ECO:0007669"/>
    <property type="project" value="UniProtKB-KW"/>
</dbReference>